<evidence type="ECO:0000313" key="3">
    <source>
        <dbReference type="Proteomes" id="UP000032680"/>
    </source>
</evidence>
<feature type="domain" description="SnoaL-like" evidence="1">
    <location>
        <begin position="14"/>
        <end position="126"/>
    </location>
</feature>
<protein>
    <recommendedName>
        <fullName evidence="1">SnoaL-like domain-containing protein</fullName>
    </recommendedName>
</protein>
<dbReference type="InterPro" id="IPR009959">
    <property type="entry name" value="Cyclase_SnoaL-like"/>
</dbReference>
<accession>A0A0D6PAG7</accession>
<dbReference type="AlphaFoldDB" id="A0A0D6PAG7"/>
<evidence type="ECO:0000259" key="1">
    <source>
        <dbReference type="Pfam" id="PF12680"/>
    </source>
</evidence>
<dbReference type="RefSeq" id="WP_084623773.1">
    <property type="nucleotide sequence ID" value="NZ_BANB01000675.1"/>
</dbReference>
<name>A0A0D6PAG7_9PROT</name>
<keyword evidence="3" id="KW-1185">Reference proteome</keyword>
<gene>
    <name evidence="2" type="ORF">Asru_0676_04</name>
</gene>
<reference evidence="2 3" key="1">
    <citation type="submission" date="2012-11" db="EMBL/GenBank/DDBJ databases">
        <title>Whole genome sequence of Acidisphaera rubrifaciens HS-AP3.</title>
        <authorList>
            <person name="Azuma Y."/>
            <person name="Higashiura N."/>
            <person name="Hirakawa H."/>
            <person name="Matsushita K."/>
        </authorList>
    </citation>
    <scope>NUCLEOTIDE SEQUENCE [LARGE SCALE GENOMIC DNA]</scope>
    <source>
        <strain evidence="2 3">HS-AP3</strain>
    </source>
</reference>
<organism evidence="2 3">
    <name type="scientific">Acidisphaera rubrifaciens HS-AP3</name>
    <dbReference type="NCBI Taxonomy" id="1231350"/>
    <lineage>
        <taxon>Bacteria</taxon>
        <taxon>Pseudomonadati</taxon>
        <taxon>Pseudomonadota</taxon>
        <taxon>Alphaproteobacteria</taxon>
        <taxon>Acetobacterales</taxon>
        <taxon>Acetobacteraceae</taxon>
        <taxon>Acidisphaera</taxon>
    </lineage>
</organism>
<comment type="caution">
    <text evidence="2">The sequence shown here is derived from an EMBL/GenBank/DDBJ whole genome shotgun (WGS) entry which is preliminary data.</text>
</comment>
<dbReference type="InterPro" id="IPR037401">
    <property type="entry name" value="SnoaL-like"/>
</dbReference>
<dbReference type="InterPro" id="IPR032710">
    <property type="entry name" value="NTF2-like_dom_sf"/>
</dbReference>
<dbReference type="Gene3D" id="3.10.450.50">
    <property type="match status" value="1"/>
</dbReference>
<dbReference type="GO" id="GO:0030638">
    <property type="term" value="P:polyketide metabolic process"/>
    <property type="evidence" value="ECO:0007669"/>
    <property type="project" value="InterPro"/>
</dbReference>
<dbReference type="OrthoDB" id="9771666at2"/>
<proteinExistence type="predicted"/>
<sequence length="181" mass="20120">MADLNLVALWEAHCRYEFETRDVDATMATMVAQPYVNHIPTMTGGVGHDELKRFYKYHFIANNPPDMTLEPVSRTVGASSVVDEMIIRFTHTTEVEWMLPGVAPTGRRVEIPLVAIVQFDGDKLVHEHIYWDQASVLVQVGLLDPKGLPVAGAATAHKVLDRTLPSNAMMPGWSRSEGKPI</sequence>
<dbReference type="PANTHER" id="PTHR38436">
    <property type="entry name" value="POLYKETIDE CYCLASE SNOAL-LIKE DOMAIN"/>
    <property type="match status" value="1"/>
</dbReference>
<dbReference type="Proteomes" id="UP000032680">
    <property type="component" value="Unassembled WGS sequence"/>
</dbReference>
<dbReference type="Pfam" id="PF12680">
    <property type="entry name" value="SnoaL_2"/>
    <property type="match status" value="1"/>
</dbReference>
<dbReference type="EMBL" id="BANB01000675">
    <property type="protein sequence ID" value="GAN78188.1"/>
    <property type="molecule type" value="Genomic_DNA"/>
</dbReference>
<dbReference type="SUPFAM" id="SSF54427">
    <property type="entry name" value="NTF2-like"/>
    <property type="match status" value="1"/>
</dbReference>
<dbReference type="PANTHER" id="PTHR38436:SF3">
    <property type="entry name" value="CARBOXYMETHYLENEBUTENOLIDASE-RELATED"/>
    <property type="match status" value="1"/>
</dbReference>
<evidence type="ECO:0000313" key="2">
    <source>
        <dbReference type="EMBL" id="GAN78188.1"/>
    </source>
</evidence>